<accession>A0ABR2Y8R6</accession>
<name>A0ABR2Y8R6_9PEZI</name>
<evidence type="ECO:0000313" key="3">
    <source>
        <dbReference type="EMBL" id="KAK9783612.1"/>
    </source>
</evidence>
<gene>
    <name evidence="3" type="ORF">SCAR479_00171</name>
</gene>
<dbReference type="EMBL" id="JARVKM010000001">
    <property type="protein sequence ID" value="KAK9783612.1"/>
    <property type="molecule type" value="Genomic_DNA"/>
</dbReference>
<evidence type="ECO:0000256" key="1">
    <source>
        <dbReference type="SAM" id="MobiDB-lite"/>
    </source>
</evidence>
<feature type="compositionally biased region" description="Polar residues" evidence="1">
    <location>
        <begin position="37"/>
        <end position="50"/>
    </location>
</feature>
<feature type="region of interest" description="Disordered" evidence="1">
    <location>
        <begin position="1"/>
        <end position="51"/>
    </location>
</feature>
<evidence type="ECO:0000313" key="4">
    <source>
        <dbReference type="Proteomes" id="UP001465668"/>
    </source>
</evidence>
<dbReference type="Proteomes" id="UP001465668">
    <property type="component" value="Unassembled WGS sequence"/>
</dbReference>
<dbReference type="InterPro" id="IPR045518">
    <property type="entry name" value="2EXR"/>
</dbReference>
<sequence length="347" mass="41139">MPRQKKRKARQAPVRDRDSKRIAPAKSLVRKTKLPASRSNDQSDTRNGNSGEAAAREFHYFSELPMEIQLMIWDEWRKEEPPIRHYLLLGVNGRFYGALNPQTRCYIPTTTRTALTDENDPLDPMEYKIRFTNRVGTVPGTAPNPYPFDDSSYPYHETPQLKRVCPPLPDLWRNRSYALHEVLSPGRAWVNFKKDVFFVDNVDYRRPGRMRFLHHNIGAWMPKELDSDHWAFRIEKLAFYTDHDRWDELDYRVFSKMDKLRSVFIVTRCTCPCWFRMRERVKDTDEYGLISHQKYNEICRHQGHGNHYADCHGLTFDKDIKHMNEVLVKHCKEGVEIKVVFDTLYVK</sequence>
<evidence type="ECO:0000259" key="2">
    <source>
        <dbReference type="Pfam" id="PF20150"/>
    </source>
</evidence>
<comment type="caution">
    <text evidence="3">The sequence shown here is derived from an EMBL/GenBank/DDBJ whole genome shotgun (WGS) entry which is preliminary data.</text>
</comment>
<feature type="domain" description="2EXR" evidence="2">
    <location>
        <begin position="58"/>
        <end position="196"/>
    </location>
</feature>
<reference evidence="3 4" key="1">
    <citation type="submission" date="2024-02" db="EMBL/GenBank/DDBJ databases">
        <title>First draft genome assembly of two strains of Seiridium cardinale.</title>
        <authorList>
            <person name="Emiliani G."/>
            <person name="Scali E."/>
        </authorList>
    </citation>
    <scope>NUCLEOTIDE SEQUENCE [LARGE SCALE GENOMIC DNA]</scope>
    <source>
        <strain evidence="3 4">BM-138-000479</strain>
    </source>
</reference>
<dbReference type="Pfam" id="PF20150">
    <property type="entry name" value="2EXR"/>
    <property type="match status" value="1"/>
</dbReference>
<organism evidence="3 4">
    <name type="scientific">Seiridium cardinale</name>
    <dbReference type="NCBI Taxonomy" id="138064"/>
    <lineage>
        <taxon>Eukaryota</taxon>
        <taxon>Fungi</taxon>
        <taxon>Dikarya</taxon>
        <taxon>Ascomycota</taxon>
        <taxon>Pezizomycotina</taxon>
        <taxon>Sordariomycetes</taxon>
        <taxon>Xylariomycetidae</taxon>
        <taxon>Amphisphaeriales</taxon>
        <taxon>Sporocadaceae</taxon>
        <taxon>Seiridium</taxon>
    </lineage>
</organism>
<feature type="compositionally biased region" description="Basic residues" evidence="1">
    <location>
        <begin position="1"/>
        <end position="10"/>
    </location>
</feature>
<keyword evidence="4" id="KW-1185">Reference proteome</keyword>
<protein>
    <recommendedName>
        <fullName evidence="2">2EXR domain-containing protein</fullName>
    </recommendedName>
</protein>
<proteinExistence type="predicted"/>